<evidence type="ECO:0000313" key="4">
    <source>
        <dbReference type="Proteomes" id="UP000479114"/>
    </source>
</evidence>
<evidence type="ECO:0000256" key="1">
    <source>
        <dbReference type="SAM" id="Phobius"/>
    </source>
</evidence>
<name>A0A6C0NYR9_9BACL</name>
<dbReference type="PIRSF" id="PIRSF019083">
    <property type="entry name" value="UCP019083_VanZ"/>
    <property type="match status" value="1"/>
</dbReference>
<keyword evidence="1" id="KW-1133">Transmembrane helix</keyword>
<organism evidence="3 4">
    <name type="scientific">Paenibacillus rhizovicinus</name>
    <dbReference type="NCBI Taxonomy" id="2704463"/>
    <lineage>
        <taxon>Bacteria</taxon>
        <taxon>Bacillati</taxon>
        <taxon>Bacillota</taxon>
        <taxon>Bacilli</taxon>
        <taxon>Bacillales</taxon>
        <taxon>Paenibacillaceae</taxon>
        <taxon>Paenibacillus</taxon>
    </lineage>
</organism>
<evidence type="ECO:0000313" key="3">
    <source>
        <dbReference type="EMBL" id="QHW30853.1"/>
    </source>
</evidence>
<dbReference type="InterPro" id="IPR006976">
    <property type="entry name" value="VanZ-like"/>
</dbReference>
<keyword evidence="4" id="KW-1185">Reference proteome</keyword>
<feature type="domain" description="VanZ-like" evidence="2">
    <location>
        <begin position="7"/>
        <end position="150"/>
    </location>
</feature>
<sequence length="166" mass="19021">MRQYVMIIALVVWIAFIFMLSSQPYKDQDIQPELHRTVTAQTAEKILPNVNFIYHHTHYSSQRDPFQLLEFLFRKSAHLFIYAVLVVIGFKTAGKKMRQSGTVALSMLFITIVASLDELNQRRIPGRTSNPQDIIVDFIGGCIGIGIYLTVTYGYQRYKTSTPSIK</sequence>
<dbReference type="Proteomes" id="UP000479114">
    <property type="component" value="Chromosome"/>
</dbReference>
<keyword evidence="1" id="KW-0472">Membrane</keyword>
<dbReference type="KEGG" id="prz:GZH47_08310"/>
<protein>
    <recommendedName>
        <fullName evidence="2">VanZ-like domain-containing protein</fullName>
    </recommendedName>
</protein>
<dbReference type="NCBIfam" id="NF037970">
    <property type="entry name" value="vanZ_1"/>
    <property type="match status" value="1"/>
</dbReference>
<keyword evidence="1" id="KW-0812">Transmembrane</keyword>
<evidence type="ECO:0000259" key="2">
    <source>
        <dbReference type="Pfam" id="PF04892"/>
    </source>
</evidence>
<dbReference type="AlphaFoldDB" id="A0A6C0NYR9"/>
<dbReference type="Pfam" id="PF04892">
    <property type="entry name" value="VanZ"/>
    <property type="match status" value="1"/>
</dbReference>
<gene>
    <name evidence="3" type="ORF">GZH47_08310</name>
</gene>
<feature type="transmembrane region" description="Helical" evidence="1">
    <location>
        <begin position="71"/>
        <end position="90"/>
    </location>
</feature>
<reference evidence="3 4" key="1">
    <citation type="submission" date="2020-02" db="EMBL/GenBank/DDBJ databases">
        <title>Paenibacillus sp. nov., isolated from rhizosphere soil of tomato.</title>
        <authorList>
            <person name="Weon H.-Y."/>
            <person name="Lee S.A."/>
        </authorList>
    </citation>
    <scope>NUCLEOTIDE SEQUENCE [LARGE SCALE GENOMIC DNA]</scope>
    <source>
        <strain evidence="3 4">14171R-81</strain>
    </source>
</reference>
<feature type="transmembrane region" description="Helical" evidence="1">
    <location>
        <begin position="97"/>
        <end position="114"/>
    </location>
</feature>
<proteinExistence type="predicted"/>
<accession>A0A6C0NYR9</accession>
<dbReference type="RefSeq" id="WP_162639662.1">
    <property type="nucleotide sequence ID" value="NZ_CP048286.1"/>
</dbReference>
<dbReference type="InterPro" id="IPR016747">
    <property type="entry name" value="Phosphotransbutyrylase"/>
</dbReference>
<dbReference type="EMBL" id="CP048286">
    <property type="protein sequence ID" value="QHW30853.1"/>
    <property type="molecule type" value="Genomic_DNA"/>
</dbReference>
<feature type="transmembrane region" description="Helical" evidence="1">
    <location>
        <begin position="134"/>
        <end position="155"/>
    </location>
</feature>